<dbReference type="SMART" id="SM00892">
    <property type="entry name" value="Endonuclease_NS"/>
    <property type="match status" value="1"/>
</dbReference>
<dbReference type="PANTHER" id="PTHR13966:SF5">
    <property type="entry name" value="ENDONUCLEASE G, MITOCHONDRIAL"/>
    <property type="match status" value="1"/>
</dbReference>
<name>A0A6S6U1C1_9BACT</name>
<feature type="domain" description="DNA/RNA non-specific endonuclease/pyrophosphatase/phosphodiesterase" evidence="12">
    <location>
        <begin position="49"/>
        <end position="227"/>
    </location>
</feature>
<dbReference type="Pfam" id="PF01223">
    <property type="entry name" value="Endonuclease_NS"/>
    <property type="match status" value="1"/>
</dbReference>
<dbReference type="InterPro" id="IPR044929">
    <property type="entry name" value="DNA/RNA_non-sp_Endonuclease_sf"/>
</dbReference>
<evidence type="ECO:0000256" key="9">
    <source>
        <dbReference type="PIRSR" id="PIRSR640255-2"/>
    </source>
</evidence>
<dbReference type="EC" id="3.1.30.-" evidence="10"/>
<evidence type="ECO:0000313" key="13">
    <source>
        <dbReference type="EMBL" id="CAA6822048.1"/>
    </source>
</evidence>
<accession>A0A6S6U1C1</accession>
<dbReference type="InterPro" id="IPR040255">
    <property type="entry name" value="Non-specific_endonuclease"/>
</dbReference>
<dbReference type="GO" id="GO:0003676">
    <property type="term" value="F:nucleic acid binding"/>
    <property type="evidence" value="ECO:0007669"/>
    <property type="project" value="InterPro"/>
</dbReference>
<evidence type="ECO:0000256" key="6">
    <source>
        <dbReference type="ARBA" id="ARBA00022801"/>
    </source>
</evidence>
<dbReference type="SUPFAM" id="SSF54060">
    <property type="entry name" value="His-Me finger endonucleases"/>
    <property type="match status" value="1"/>
</dbReference>
<keyword evidence="6 10" id="KW-0378">Hydrolase</keyword>
<dbReference type="GO" id="GO:0016787">
    <property type="term" value="F:hydrolase activity"/>
    <property type="evidence" value="ECO:0007669"/>
    <property type="project" value="UniProtKB-KW"/>
</dbReference>
<comment type="similarity">
    <text evidence="2 10">Belongs to the DNA/RNA non-specific endonuclease family.</text>
</comment>
<evidence type="ECO:0000256" key="3">
    <source>
        <dbReference type="ARBA" id="ARBA00022722"/>
    </source>
</evidence>
<feature type="binding site" evidence="9">
    <location>
        <position position="144"/>
    </location>
    <ligand>
        <name>Mg(2+)</name>
        <dbReference type="ChEBI" id="CHEBI:18420"/>
        <note>catalytic</note>
    </ligand>
</feature>
<dbReference type="EMBL" id="CACVAU010000064">
    <property type="protein sequence ID" value="CAA6822048.1"/>
    <property type="molecule type" value="Genomic_DNA"/>
</dbReference>
<dbReference type="GO" id="GO:0046872">
    <property type="term" value="F:metal ion binding"/>
    <property type="evidence" value="ECO:0007669"/>
    <property type="project" value="UniProtKB-KW"/>
</dbReference>
<feature type="domain" description="ENPP1-3/EXOG-like endonuclease/phosphodiesterase" evidence="11">
    <location>
        <begin position="50"/>
        <end position="233"/>
    </location>
</feature>
<keyword evidence="7" id="KW-0460">Magnesium</keyword>
<keyword evidence="5 10" id="KW-0255">Endonuclease</keyword>
<evidence type="ECO:0000256" key="4">
    <source>
        <dbReference type="ARBA" id="ARBA00022723"/>
    </source>
</evidence>
<organism evidence="13">
    <name type="scientific">uncultured Sulfurovum sp</name>
    <dbReference type="NCBI Taxonomy" id="269237"/>
    <lineage>
        <taxon>Bacteria</taxon>
        <taxon>Pseudomonadati</taxon>
        <taxon>Campylobacterota</taxon>
        <taxon>Epsilonproteobacteria</taxon>
        <taxon>Campylobacterales</taxon>
        <taxon>Sulfurovaceae</taxon>
        <taxon>Sulfurovum</taxon>
        <taxon>environmental samples</taxon>
    </lineage>
</organism>
<evidence type="ECO:0000256" key="7">
    <source>
        <dbReference type="ARBA" id="ARBA00022842"/>
    </source>
</evidence>
<dbReference type="Gene3D" id="3.40.570.10">
    <property type="entry name" value="Extracellular Endonuclease, subunit A"/>
    <property type="match status" value="1"/>
</dbReference>
<evidence type="ECO:0000256" key="5">
    <source>
        <dbReference type="ARBA" id="ARBA00022759"/>
    </source>
</evidence>
<keyword evidence="3 10" id="KW-0540">Nuclease</keyword>
<dbReference type="SMART" id="SM00477">
    <property type="entry name" value="NUC"/>
    <property type="match status" value="1"/>
</dbReference>
<evidence type="ECO:0000256" key="1">
    <source>
        <dbReference type="ARBA" id="ARBA00001946"/>
    </source>
</evidence>
<reference evidence="13" key="1">
    <citation type="submission" date="2020-01" db="EMBL/GenBank/DDBJ databases">
        <authorList>
            <person name="Meier V. D."/>
            <person name="Meier V D."/>
        </authorList>
    </citation>
    <scope>NUCLEOTIDE SEQUENCE</scope>
    <source>
        <strain evidence="13">HLG_WM_MAG_05</strain>
    </source>
</reference>
<feature type="active site" description="Proton acceptor" evidence="8">
    <location>
        <position position="113"/>
    </location>
</feature>
<dbReference type="PROSITE" id="PS51257">
    <property type="entry name" value="PROKAR_LIPOPROTEIN"/>
    <property type="match status" value="1"/>
</dbReference>
<evidence type="ECO:0000259" key="11">
    <source>
        <dbReference type="SMART" id="SM00477"/>
    </source>
</evidence>
<dbReference type="PROSITE" id="PS01070">
    <property type="entry name" value="NUCLEASE_NON_SPEC"/>
    <property type="match status" value="1"/>
</dbReference>
<keyword evidence="4 9" id="KW-0479">Metal-binding</keyword>
<dbReference type="InterPro" id="IPR020821">
    <property type="entry name" value="ENPP1-3/EXOG-like_nuc-like"/>
</dbReference>
<proteinExistence type="inferred from homology"/>
<evidence type="ECO:0000259" key="12">
    <source>
        <dbReference type="SMART" id="SM00892"/>
    </source>
</evidence>
<protein>
    <recommendedName>
        <fullName evidence="10">Endonuclease</fullName>
        <ecNumber evidence="10">3.1.30.-</ecNumber>
    </recommendedName>
</protein>
<comment type="cofactor">
    <cofactor evidence="1 10">
        <name>Mg(2+)</name>
        <dbReference type="ChEBI" id="CHEBI:18420"/>
    </cofactor>
</comment>
<dbReference type="GO" id="GO:0004519">
    <property type="term" value="F:endonuclease activity"/>
    <property type="evidence" value="ECO:0007669"/>
    <property type="project" value="UniProtKB-UniRule"/>
</dbReference>
<dbReference type="PANTHER" id="PTHR13966">
    <property type="entry name" value="ENDONUCLEASE RELATED"/>
    <property type="match status" value="1"/>
</dbReference>
<gene>
    <name evidence="13" type="ORF">HELGO_WM5652</name>
</gene>
<evidence type="ECO:0000256" key="8">
    <source>
        <dbReference type="PIRSR" id="PIRSR640255-1"/>
    </source>
</evidence>
<dbReference type="InterPro" id="IPR018524">
    <property type="entry name" value="DNA/RNA_endonuclease_AS"/>
</dbReference>
<dbReference type="AlphaFoldDB" id="A0A6S6U1C1"/>
<sequence length="233" mass="26531">MRNKIFLLIVPFVFIACGGGGGTANSFLGQELTYKEKFVDENNCSQIIDNEFIVMCYDYQKKAVKSVSYTLLGDLMNEQNIEKRPSFYVEKELESKNRVSTTDYINSGYDRGHMAPDASFDWSQESLDAVYTLANIIPQAPQVNRNSWAKLEGYVRDKAEELGELNVVNVVKYGQRSSRMGTNKMAISKGYYKILYNYEENYEECFYYSNKLGVSAQNDVLETHAVSCQSVTN</sequence>
<dbReference type="InterPro" id="IPR044925">
    <property type="entry name" value="His-Me_finger_sf"/>
</dbReference>
<evidence type="ECO:0000256" key="2">
    <source>
        <dbReference type="ARBA" id="ARBA00010052"/>
    </source>
</evidence>
<dbReference type="InterPro" id="IPR001604">
    <property type="entry name" value="Endo_G_ENPP1-like_dom"/>
</dbReference>
<evidence type="ECO:0000256" key="10">
    <source>
        <dbReference type="RuleBase" id="RU366055"/>
    </source>
</evidence>